<dbReference type="OrthoDB" id="9783151at2"/>
<name>A0A1I5A112_9GAMM</name>
<evidence type="ECO:0000256" key="3">
    <source>
        <dbReference type="ARBA" id="ARBA00022777"/>
    </source>
</evidence>
<dbReference type="Gene3D" id="3.30.200.20">
    <property type="entry name" value="Phosphorylase Kinase, domain 1"/>
    <property type="match status" value="1"/>
</dbReference>
<dbReference type="PROSITE" id="PS50005">
    <property type="entry name" value="TPR"/>
    <property type="match status" value="1"/>
</dbReference>
<evidence type="ECO:0000313" key="8">
    <source>
        <dbReference type="EMBL" id="SFN56191.1"/>
    </source>
</evidence>
<dbReference type="PANTHER" id="PTHR43289:SF34">
    <property type="entry name" value="SERINE_THREONINE-PROTEIN KINASE YBDM-RELATED"/>
    <property type="match status" value="1"/>
</dbReference>
<protein>
    <submittedName>
        <fullName evidence="8">Serine/threonine protein kinase</fullName>
    </submittedName>
</protein>
<dbReference type="RefSeq" id="WP_092409965.1">
    <property type="nucleotide sequence ID" value="NZ_FOVF01000031.1"/>
</dbReference>
<dbReference type="InterPro" id="IPR011990">
    <property type="entry name" value="TPR-like_helical_dom_sf"/>
</dbReference>
<sequence length="931" mass="102337">MNDSGREALIQRIFSEVRRLSEVDRRPRMVELGADSVLIAEIEALLLGDAETSALGASPAARGATGTGAELGEGDTLGAWRLLEEIGSGGMGAVYLAERSDGHFDQRVAIKLIRGIPDAETFVHFARERQILANLQHPNIARLLDGGATPGGQPYLAMEYVEGEPIEQYCAAHSLGLDSRLRLFQKVCSAVQYAHQRLIVHCDLKPSNILVRADGNPVLLDFGIARALDQQAGPRELKSASSWVTPLYASPEQLRGEPVTTASDVFSLGLILFELLAGRRARLDADDHTITLLGQSAVKPSELAEAMPWVARLRGDLDAIVQRATAADPRERYESAESLAADLQRHLDFRPISARRQGAGYRLGRLLRRRWPVFAAAALLLLVAGTFTWQLARERDRALSAEREAITQAHTAERVSEFLVSVFNVSNPNLSQKRTLTAREVLDQGAERIEGELSDTPAVKAKMLAVLGTAYRYIGESARAVDLLDRAASLYLDPRVDQPLAAADALSALAVVYSNNNYPASKAEQVASEALRLRERYAEPESLPIADALNTLGIVHESEDRFDEAEALLLHSLRIRERLAGKESRAVASVLHNLGLVETSRGSDLGKAIDYFERALAIKKKLEGDRNPDYETSLADYAKALRKDGQRERAVDIQRKDLALSRELYGERSELLAGAHNELGYTLHDMGRFSEAAAEYQASMDIRRELGGDTGAAFAIPLNNLASAYEDMGDYAAAEPMYRRSLELRRSGQDPDSPLIASAEYNLARLLLKMGRLEEAHELADKALSSYRKRYGADHRNVVKVEMLEVERLLDSHALDDASELFSKVVASPVELGDTFLARRHALAARIAEQRGDADKALEASRQAWEAIRRAWGEHHPLSLEYGLAYARQLSRSGEHQQARAIVNSIADLAPAFSPRSPLHAELARAPGRDE</sequence>
<evidence type="ECO:0000313" key="9">
    <source>
        <dbReference type="Proteomes" id="UP000198575"/>
    </source>
</evidence>
<evidence type="ECO:0000256" key="6">
    <source>
        <dbReference type="PROSITE-ProRule" id="PRU10141"/>
    </source>
</evidence>
<keyword evidence="5" id="KW-0802">TPR repeat</keyword>
<dbReference type="PROSITE" id="PS00108">
    <property type="entry name" value="PROTEIN_KINASE_ST"/>
    <property type="match status" value="1"/>
</dbReference>
<dbReference type="SUPFAM" id="SSF56112">
    <property type="entry name" value="Protein kinase-like (PK-like)"/>
    <property type="match status" value="1"/>
</dbReference>
<evidence type="ECO:0000256" key="2">
    <source>
        <dbReference type="ARBA" id="ARBA00022741"/>
    </source>
</evidence>
<keyword evidence="3 8" id="KW-0418">Kinase</keyword>
<dbReference type="InterPro" id="IPR000719">
    <property type="entry name" value="Prot_kinase_dom"/>
</dbReference>
<dbReference type="CDD" id="cd14014">
    <property type="entry name" value="STKc_PknB_like"/>
    <property type="match status" value="1"/>
</dbReference>
<dbReference type="InterPro" id="IPR008271">
    <property type="entry name" value="Ser/Thr_kinase_AS"/>
</dbReference>
<organism evidence="8 9">
    <name type="scientific">Dokdonella immobilis</name>
    <dbReference type="NCBI Taxonomy" id="578942"/>
    <lineage>
        <taxon>Bacteria</taxon>
        <taxon>Pseudomonadati</taxon>
        <taxon>Pseudomonadota</taxon>
        <taxon>Gammaproteobacteria</taxon>
        <taxon>Lysobacterales</taxon>
        <taxon>Rhodanobacteraceae</taxon>
        <taxon>Dokdonella</taxon>
    </lineage>
</organism>
<evidence type="ECO:0000256" key="4">
    <source>
        <dbReference type="ARBA" id="ARBA00022840"/>
    </source>
</evidence>
<dbReference type="InterPro" id="IPR019734">
    <property type="entry name" value="TPR_rpt"/>
</dbReference>
<feature type="domain" description="Protein kinase" evidence="7">
    <location>
        <begin position="80"/>
        <end position="349"/>
    </location>
</feature>
<evidence type="ECO:0000256" key="5">
    <source>
        <dbReference type="PROSITE-ProRule" id="PRU00339"/>
    </source>
</evidence>
<dbReference type="Proteomes" id="UP000198575">
    <property type="component" value="Unassembled WGS sequence"/>
</dbReference>
<evidence type="ECO:0000259" key="7">
    <source>
        <dbReference type="PROSITE" id="PS50011"/>
    </source>
</evidence>
<dbReference type="SMART" id="SM00220">
    <property type="entry name" value="S_TKc"/>
    <property type="match status" value="1"/>
</dbReference>
<dbReference type="SUPFAM" id="SSF48452">
    <property type="entry name" value="TPR-like"/>
    <property type="match status" value="3"/>
</dbReference>
<dbReference type="Pfam" id="PF13424">
    <property type="entry name" value="TPR_12"/>
    <property type="match status" value="2"/>
</dbReference>
<keyword evidence="1" id="KW-0808">Transferase</keyword>
<reference evidence="8 9" key="1">
    <citation type="submission" date="2016-10" db="EMBL/GenBank/DDBJ databases">
        <authorList>
            <person name="de Groot N.N."/>
        </authorList>
    </citation>
    <scope>NUCLEOTIDE SEQUENCE [LARGE SCALE GENOMIC DNA]</scope>
    <source>
        <strain evidence="8 9">CGMCC 1.7659</strain>
    </source>
</reference>
<dbReference type="EMBL" id="FOVF01000031">
    <property type="protein sequence ID" value="SFN56191.1"/>
    <property type="molecule type" value="Genomic_DNA"/>
</dbReference>
<dbReference type="InterPro" id="IPR011009">
    <property type="entry name" value="Kinase-like_dom_sf"/>
</dbReference>
<evidence type="ECO:0000256" key="1">
    <source>
        <dbReference type="ARBA" id="ARBA00022679"/>
    </source>
</evidence>
<dbReference type="Gene3D" id="1.10.510.10">
    <property type="entry name" value="Transferase(Phosphotransferase) domain 1"/>
    <property type="match status" value="1"/>
</dbReference>
<dbReference type="PROSITE" id="PS50011">
    <property type="entry name" value="PROTEIN_KINASE_DOM"/>
    <property type="match status" value="1"/>
</dbReference>
<keyword evidence="2 6" id="KW-0547">Nucleotide-binding</keyword>
<dbReference type="GO" id="GO:0005524">
    <property type="term" value="F:ATP binding"/>
    <property type="evidence" value="ECO:0007669"/>
    <property type="project" value="UniProtKB-UniRule"/>
</dbReference>
<accession>A0A1I5A112</accession>
<dbReference type="AlphaFoldDB" id="A0A1I5A112"/>
<keyword evidence="8" id="KW-0723">Serine/threonine-protein kinase</keyword>
<keyword evidence="4 6" id="KW-0067">ATP-binding</keyword>
<dbReference type="SMART" id="SM00028">
    <property type="entry name" value="TPR"/>
    <property type="match status" value="6"/>
</dbReference>
<dbReference type="Pfam" id="PF13374">
    <property type="entry name" value="TPR_10"/>
    <property type="match status" value="2"/>
</dbReference>
<feature type="repeat" description="TPR" evidence="5">
    <location>
        <begin position="715"/>
        <end position="748"/>
    </location>
</feature>
<dbReference type="PANTHER" id="PTHR43289">
    <property type="entry name" value="MITOGEN-ACTIVATED PROTEIN KINASE KINASE KINASE 20-RELATED"/>
    <property type="match status" value="1"/>
</dbReference>
<proteinExistence type="predicted"/>
<dbReference type="Pfam" id="PF00069">
    <property type="entry name" value="Pkinase"/>
    <property type="match status" value="1"/>
</dbReference>
<dbReference type="Gene3D" id="1.25.40.10">
    <property type="entry name" value="Tetratricopeptide repeat domain"/>
    <property type="match status" value="2"/>
</dbReference>
<dbReference type="STRING" id="578942.SAMN05216289_13113"/>
<dbReference type="PROSITE" id="PS00107">
    <property type="entry name" value="PROTEIN_KINASE_ATP"/>
    <property type="match status" value="1"/>
</dbReference>
<dbReference type="InterPro" id="IPR017441">
    <property type="entry name" value="Protein_kinase_ATP_BS"/>
</dbReference>
<gene>
    <name evidence="8" type="ORF">SAMN05216289_13113</name>
</gene>
<feature type="binding site" evidence="6">
    <location>
        <position position="111"/>
    </location>
    <ligand>
        <name>ATP</name>
        <dbReference type="ChEBI" id="CHEBI:30616"/>
    </ligand>
</feature>
<dbReference type="GO" id="GO:0004674">
    <property type="term" value="F:protein serine/threonine kinase activity"/>
    <property type="evidence" value="ECO:0007669"/>
    <property type="project" value="UniProtKB-KW"/>
</dbReference>
<keyword evidence="9" id="KW-1185">Reference proteome</keyword>